<proteinExistence type="predicted"/>
<comment type="caution">
    <text evidence="2">The sequence shown here is derived from an EMBL/GenBank/DDBJ whole genome shotgun (WGS) entry which is preliminary data.</text>
</comment>
<keyword evidence="3" id="KW-1185">Reference proteome</keyword>
<evidence type="ECO:0000313" key="3">
    <source>
        <dbReference type="Proteomes" id="UP000092993"/>
    </source>
</evidence>
<name>A0A1C7MLM9_GRIFR</name>
<gene>
    <name evidence="2" type="ORF">A0H81_02088</name>
</gene>
<dbReference type="EMBL" id="LUGG01000002">
    <property type="protein sequence ID" value="OBZ77359.1"/>
    <property type="molecule type" value="Genomic_DNA"/>
</dbReference>
<feature type="compositionally biased region" description="Pro residues" evidence="1">
    <location>
        <begin position="58"/>
        <end position="67"/>
    </location>
</feature>
<accession>A0A1C7MLM9</accession>
<dbReference type="Proteomes" id="UP000092993">
    <property type="component" value="Unassembled WGS sequence"/>
</dbReference>
<evidence type="ECO:0000256" key="1">
    <source>
        <dbReference type="SAM" id="MobiDB-lite"/>
    </source>
</evidence>
<organism evidence="2 3">
    <name type="scientific">Grifola frondosa</name>
    <name type="common">Maitake</name>
    <name type="synonym">Polyporus frondosus</name>
    <dbReference type="NCBI Taxonomy" id="5627"/>
    <lineage>
        <taxon>Eukaryota</taxon>
        <taxon>Fungi</taxon>
        <taxon>Dikarya</taxon>
        <taxon>Basidiomycota</taxon>
        <taxon>Agaricomycotina</taxon>
        <taxon>Agaricomycetes</taxon>
        <taxon>Polyporales</taxon>
        <taxon>Grifolaceae</taxon>
        <taxon>Grifola</taxon>
    </lineage>
</organism>
<protein>
    <submittedName>
        <fullName evidence="2">Uncharacterized protein</fullName>
    </submittedName>
</protein>
<dbReference type="AlphaFoldDB" id="A0A1C7MLM9"/>
<sequence>MTDLLKTEVAHRVTVLKVAIEHLEDGVRRNDIPLITSSRVACVSVGTWVQETNPVSVPPHGLPPVEPSVPEAAAVDAHVDRQDSQSPESNASGETELDELESVLLKDRDEGRTAPEVHTPFYLILAEEEERRFRCNHGVCKETSPHFLVCSVLAGFRG</sequence>
<feature type="region of interest" description="Disordered" evidence="1">
    <location>
        <begin position="58"/>
        <end position="100"/>
    </location>
</feature>
<evidence type="ECO:0000313" key="2">
    <source>
        <dbReference type="EMBL" id="OBZ77359.1"/>
    </source>
</evidence>
<reference evidence="2 3" key="1">
    <citation type="submission" date="2016-03" db="EMBL/GenBank/DDBJ databases">
        <title>Whole genome sequencing of Grifola frondosa 9006-11.</title>
        <authorList>
            <person name="Min B."/>
            <person name="Park H."/>
            <person name="Kim J.-G."/>
            <person name="Cho H."/>
            <person name="Oh Y.-L."/>
            <person name="Kong W.-S."/>
            <person name="Choi I.-G."/>
        </authorList>
    </citation>
    <scope>NUCLEOTIDE SEQUENCE [LARGE SCALE GENOMIC DNA]</scope>
    <source>
        <strain evidence="2 3">9006-11</strain>
    </source>
</reference>
<feature type="compositionally biased region" description="Polar residues" evidence="1">
    <location>
        <begin position="84"/>
        <end position="93"/>
    </location>
</feature>